<dbReference type="OrthoDB" id="1668230at2759"/>
<dbReference type="InterPro" id="IPR032675">
    <property type="entry name" value="LRR_dom_sf"/>
</dbReference>
<dbReference type="KEGG" id="olu:OSTLU_28933"/>
<reference evidence="2 3" key="1">
    <citation type="journal article" date="2007" name="Proc. Natl. Acad. Sci. U.S.A.">
        <title>The tiny eukaryote Ostreococcus provides genomic insights into the paradox of plankton speciation.</title>
        <authorList>
            <person name="Palenik B."/>
            <person name="Grimwood J."/>
            <person name="Aerts A."/>
            <person name="Rouze P."/>
            <person name="Salamov A."/>
            <person name="Putnam N."/>
            <person name="Dupont C."/>
            <person name="Jorgensen R."/>
            <person name="Derelle E."/>
            <person name="Rombauts S."/>
            <person name="Zhou K."/>
            <person name="Otillar R."/>
            <person name="Merchant S.S."/>
            <person name="Podell S."/>
            <person name="Gaasterland T."/>
            <person name="Napoli C."/>
            <person name="Gendler K."/>
            <person name="Manuell A."/>
            <person name="Tai V."/>
            <person name="Vallon O."/>
            <person name="Piganeau G."/>
            <person name="Jancek S."/>
            <person name="Heijde M."/>
            <person name="Jabbari K."/>
            <person name="Bowler C."/>
            <person name="Lohr M."/>
            <person name="Robbens S."/>
            <person name="Werner G."/>
            <person name="Dubchak I."/>
            <person name="Pazour G.J."/>
            <person name="Ren Q."/>
            <person name="Paulsen I."/>
            <person name="Delwiche C."/>
            <person name="Schmutz J."/>
            <person name="Rokhsar D."/>
            <person name="Van de Peer Y."/>
            <person name="Moreau H."/>
            <person name="Grigoriev I.V."/>
        </authorList>
    </citation>
    <scope>NUCLEOTIDE SEQUENCE [LARGE SCALE GENOMIC DNA]</scope>
    <source>
        <strain evidence="2 3">CCE9901</strain>
    </source>
</reference>
<dbReference type="Proteomes" id="UP000001568">
    <property type="component" value="Chromosome 1"/>
</dbReference>
<dbReference type="GO" id="GO:0005930">
    <property type="term" value="C:axoneme"/>
    <property type="evidence" value="ECO:0007669"/>
    <property type="project" value="UniProtKB-SubCell"/>
</dbReference>
<dbReference type="OMA" id="RCFASIT"/>
<dbReference type="HOGENOM" id="CLU_116913_0_0_1"/>
<dbReference type="AlphaFoldDB" id="A4RR91"/>
<dbReference type="Gramene" id="ABO93821">
    <property type="protein sequence ID" value="ABO93821"/>
    <property type="gene ID" value="OSTLU_28933"/>
</dbReference>
<evidence type="ECO:0000256" key="1">
    <source>
        <dbReference type="ARBA" id="ARBA00004430"/>
    </source>
</evidence>
<dbReference type="Gene3D" id="3.80.10.10">
    <property type="entry name" value="Ribonuclease Inhibitor"/>
    <property type="match status" value="1"/>
</dbReference>
<dbReference type="STRING" id="436017.A4RR91"/>
<sequence length="165" mass="17957">MTTTTTTRPSDDVTARTLLEANGKRFDVAMPRGVALQALLLARSDDLKCVDIMCQWVGDACACRLARALDRRGEALRVLDVSGNRLRALPSAVWAMRALEVLDASDNALTPADVPFDDLMDETKDVAPNLKVLNLRGNVAVIDGLEGRLREVVDAMARRGVKLVL</sequence>
<comment type="subcellular location">
    <subcellularLocation>
        <location evidence="1">Cytoplasm</location>
        <location evidence="1">Cytoskeleton</location>
        <location evidence="1">Cilium axoneme</location>
    </subcellularLocation>
</comment>
<evidence type="ECO:0000313" key="2">
    <source>
        <dbReference type="EMBL" id="ABO93821.1"/>
    </source>
</evidence>
<accession>A4RR91</accession>
<dbReference type="EMBL" id="CP000581">
    <property type="protein sequence ID" value="ABO93821.1"/>
    <property type="molecule type" value="Genomic_DNA"/>
</dbReference>
<proteinExistence type="predicted"/>
<dbReference type="Pfam" id="PF00560">
    <property type="entry name" value="LRR_1"/>
    <property type="match status" value="1"/>
</dbReference>
<dbReference type="SUPFAM" id="SSF52047">
    <property type="entry name" value="RNI-like"/>
    <property type="match status" value="1"/>
</dbReference>
<name>A4RR91_OSTLU</name>
<dbReference type="InterPro" id="IPR001611">
    <property type="entry name" value="Leu-rich_rpt"/>
</dbReference>
<dbReference type="GeneID" id="5000011"/>
<organism evidence="2 3">
    <name type="scientific">Ostreococcus lucimarinus (strain CCE9901)</name>
    <dbReference type="NCBI Taxonomy" id="436017"/>
    <lineage>
        <taxon>Eukaryota</taxon>
        <taxon>Viridiplantae</taxon>
        <taxon>Chlorophyta</taxon>
        <taxon>Mamiellophyceae</taxon>
        <taxon>Mamiellales</taxon>
        <taxon>Bathycoccaceae</taxon>
        <taxon>Ostreococcus</taxon>
    </lineage>
</organism>
<dbReference type="RefSeq" id="XP_001415529.1">
    <property type="nucleotide sequence ID" value="XM_001415492.1"/>
</dbReference>
<protein>
    <submittedName>
        <fullName evidence="2">Uncharacterized protein</fullName>
    </submittedName>
</protein>
<evidence type="ECO:0000313" key="3">
    <source>
        <dbReference type="Proteomes" id="UP000001568"/>
    </source>
</evidence>
<dbReference type="eggNOG" id="ENOG502S82M">
    <property type="taxonomic scope" value="Eukaryota"/>
</dbReference>
<gene>
    <name evidence="2" type="ORF">OSTLU_28933</name>
</gene>
<keyword evidence="3" id="KW-1185">Reference proteome</keyword>